<dbReference type="EMBL" id="WHVB01000001">
    <property type="protein sequence ID" value="KAF8487164.1"/>
    <property type="molecule type" value="Genomic_DNA"/>
</dbReference>
<evidence type="ECO:0000313" key="1">
    <source>
        <dbReference type="EMBL" id="KAF8487164.1"/>
    </source>
</evidence>
<reference evidence="1" key="2">
    <citation type="journal article" date="2020" name="Nat. Commun.">
        <title>Large-scale genome sequencing of mycorrhizal fungi provides insights into the early evolution of symbiotic traits.</title>
        <authorList>
            <person name="Miyauchi S."/>
            <person name="Kiss E."/>
            <person name="Kuo A."/>
            <person name="Drula E."/>
            <person name="Kohler A."/>
            <person name="Sanchez-Garcia M."/>
            <person name="Morin E."/>
            <person name="Andreopoulos B."/>
            <person name="Barry K.W."/>
            <person name="Bonito G."/>
            <person name="Buee M."/>
            <person name="Carver A."/>
            <person name="Chen C."/>
            <person name="Cichocki N."/>
            <person name="Clum A."/>
            <person name="Culley D."/>
            <person name="Crous P.W."/>
            <person name="Fauchery L."/>
            <person name="Girlanda M."/>
            <person name="Hayes R.D."/>
            <person name="Keri Z."/>
            <person name="LaButti K."/>
            <person name="Lipzen A."/>
            <person name="Lombard V."/>
            <person name="Magnuson J."/>
            <person name="Maillard F."/>
            <person name="Murat C."/>
            <person name="Nolan M."/>
            <person name="Ohm R.A."/>
            <person name="Pangilinan J."/>
            <person name="Pereira M.F."/>
            <person name="Perotto S."/>
            <person name="Peter M."/>
            <person name="Pfister S."/>
            <person name="Riley R."/>
            <person name="Sitrit Y."/>
            <person name="Stielow J.B."/>
            <person name="Szollosi G."/>
            <person name="Zifcakova L."/>
            <person name="Stursova M."/>
            <person name="Spatafora J.W."/>
            <person name="Tedersoo L."/>
            <person name="Vaario L.M."/>
            <person name="Yamada A."/>
            <person name="Yan M."/>
            <person name="Wang P."/>
            <person name="Xu J."/>
            <person name="Bruns T."/>
            <person name="Baldrian P."/>
            <person name="Vilgalys R."/>
            <person name="Dunand C."/>
            <person name="Henrissat B."/>
            <person name="Grigoriev I.V."/>
            <person name="Hibbett D."/>
            <person name="Nagy L.G."/>
            <person name="Martin F.M."/>
        </authorList>
    </citation>
    <scope>NUCLEOTIDE SEQUENCE</scope>
    <source>
        <strain evidence="1">Prilba</strain>
    </source>
</reference>
<proteinExistence type="predicted"/>
<evidence type="ECO:0000313" key="2">
    <source>
        <dbReference type="Proteomes" id="UP000759537"/>
    </source>
</evidence>
<dbReference type="AlphaFoldDB" id="A0A9P5N658"/>
<dbReference type="Proteomes" id="UP000759537">
    <property type="component" value="Unassembled WGS sequence"/>
</dbReference>
<organism evidence="1 2">
    <name type="scientific">Russula ochroleuca</name>
    <dbReference type="NCBI Taxonomy" id="152965"/>
    <lineage>
        <taxon>Eukaryota</taxon>
        <taxon>Fungi</taxon>
        <taxon>Dikarya</taxon>
        <taxon>Basidiomycota</taxon>
        <taxon>Agaricomycotina</taxon>
        <taxon>Agaricomycetes</taxon>
        <taxon>Russulales</taxon>
        <taxon>Russulaceae</taxon>
        <taxon>Russula</taxon>
    </lineage>
</organism>
<gene>
    <name evidence="1" type="ORF">DFH94DRAFT_703556</name>
</gene>
<comment type="caution">
    <text evidence="1">The sequence shown here is derived from an EMBL/GenBank/DDBJ whole genome shotgun (WGS) entry which is preliminary data.</text>
</comment>
<sequence>MQTEDIEQKKHVYLYLIKTLSRFVHSQYIRVEKTIDYLAGPIQWYIHTSATSQSSTSSSDPAVFTVTPKIPNKLLIALNECSEWG</sequence>
<name>A0A9P5N658_9AGAM</name>
<reference evidence="1" key="1">
    <citation type="submission" date="2019-10" db="EMBL/GenBank/DDBJ databases">
        <authorList>
            <consortium name="DOE Joint Genome Institute"/>
            <person name="Kuo A."/>
            <person name="Miyauchi S."/>
            <person name="Kiss E."/>
            <person name="Drula E."/>
            <person name="Kohler A."/>
            <person name="Sanchez-Garcia M."/>
            <person name="Andreopoulos B."/>
            <person name="Barry K.W."/>
            <person name="Bonito G."/>
            <person name="Buee M."/>
            <person name="Carver A."/>
            <person name="Chen C."/>
            <person name="Cichocki N."/>
            <person name="Clum A."/>
            <person name="Culley D."/>
            <person name="Crous P.W."/>
            <person name="Fauchery L."/>
            <person name="Girlanda M."/>
            <person name="Hayes R."/>
            <person name="Keri Z."/>
            <person name="LaButti K."/>
            <person name="Lipzen A."/>
            <person name="Lombard V."/>
            <person name="Magnuson J."/>
            <person name="Maillard F."/>
            <person name="Morin E."/>
            <person name="Murat C."/>
            <person name="Nolan M."/>
            <person name="Ohm R."/>
            <person name="Pangilinan J."/>
            <person name="Pereira M."/>
            <person name="Perotto S."/>
            <person name="Peter M."/>
            <person name="Riley R."/>
            <person name="Sitrit Y."/>
            <person name="Stielow B."/>
            <person name="Szollosi G."/>
            <person name="Zifcakova L."/>
            <person name="Stursova M."/>
            <person name="Spatafora J.W."/>
            <person name="Tedersoo L."/>
            <person name="Vaario L.-M."/>
            <person name="Yamada A."/>
            <person name="Yan M."/>
            <person name="Wang P."/>
            <person name="Xu J."/>
            <person name="Bruns T."/>
            <person name="Baldrian P."/>
            <person name="Vilgalys R."/>
            <person name="Henrissat B."/>
            <person name="Grigoriev I.V."/>
            <person name="Hibbett D."/>
            <person name="Nagy L.G."/>
            <person name="Martin F.M."/>
        </authorList>
    </citation>
    <scope>NUCLEOTIDE SEQUENCE</scope>
    <source>
        <strain evidence="1">Prilba</strain>
    </source>
</reference>
<accession>A0A9P5N658</accession>
<keyword evidence="2" id="KW-1185">Reference proteome</keyword>
<protein>
    <submittedName>
        <fullName evidence="1">Uncharacterized protein</fullName>
    </submittedName>
</protein>